<dbReference type="InterPro" id="IPR000719">
    <property type="entry name" value="Prot_kinase_dom"/>
</dbReference>
<reference evidence="7" key="1">
    <citation type="submission" date="2016-11" db="EMBL/GenBank/DDBJ databases">
        <authorList>
            <person name="Guldener U."/>
        </authorList>
    </citation>
    <scope>NUCLEOTIDE SEQUENCE [LARGE SCALE GENOMIC DNA]</scope>
</reference>
<dbReference type="AlphaFoldDB" id="A0A1L0AXW1"/>
<comment type="similarity">
    <text evidence="1">Belongs to the protein kinase superfamily. CAMK Ser/Thr protein kinase family. CHEK2 subfamily.</text>
</comment>
<dbReference type="Gene3D" id="3.30.200.20">
    <property type="entry name" value="Phosphorylase Kinase, domain 1"/>
    <property type="match status" value="1"/>
</dbReference>
<dbReference type="GO" id="GO:0005634">
    <property type="term" value="C:nucleus"/>
    <property type="evidence" value="ECO:0007669"/>
    <property type="project" value="TreeGrafter"/>
</dbReference>
<dbReference type="OrthoDB" id="74764at2759"/>
<dbReference type="GO" id="GO:0005524">
    <property type="term" value="F:ATP binding"/>
    <property type="evidence" value="ECO:0007669"/>
    <property type="project" value="InterPro"/>
</dbReference>
<dbReference type="Gene3D" id="2.60.200.20">
    <property type="match status" value="1"/>
</dbReference>
<protein>
    <recommendedName>
        <fullName evidence="8">Meiosis-specific serine/threonine-protein kinase MEK1</fullName>
    </recommendedName>
</protein>
<dbReference type="InterPro" id="IPR000253">
    <property type="entry name" value="FHA_dom"/>
</dbReference>
<evidence type="ECO:0000259" key="4">
    <source>
        <dbReference type="PROSITE" id="PS50006"/>
    </source>
</evidence>
<accession>A0A1L0AXW1</accession>
<dbReference type="SUPFAM" id="SSF49879">
    <property type="entry name" value="SMAD/FHA domain"/>
    <property type="match status" value="1"/>
</dbReference>
<comment type="catalytic activity">
    <reaction evidence="2">
        <text>L-threonyl-[protein] + ATP = O-phospho-L-threonyl-[protein] + ADP + H(+)</text>
        <dbReference type="Rhea" id="RHEA:46608"/>
        <dbReference type="Rhea" id="RHEA-COMP:11060"/>
        <dbReference type="Rhea" id="RHEA-COMP:11605"/>
        <dbReference type="ChEBI" id="CHEBI:15378"/>
        <dbReference type="ChEBI" id="CHEBI:30013"/>
        <dbReference type="ChEBI" id="CHEBI:30616"/>
        <dbReference type="ChEBI" id="CHEBI:61977"/>
        <dbReference type="ChEBI" id="CHEBI:456216"/>
        <dbReference type="EC" id="2.7.11.1"/>
    </reaction>
</comment>
<feature type="domain" description="FHA" evidence="4">
    <location>
        <begin position="19"/>
        <end position="74"/>
    </location>
</feature>
<dbReference type="SMART" id="SM00220">
    <property type="entry name" value="S_TKc"/>
    <property type="match status" value="1"/>
</dbReference>
<dbReference type="Pfam" id="PF00069">
    <property type="entry name" value="Pkinase"/>
    <property type="match status" value="1"/>
</dbReference>
<feature type="domain" description="Protein kinase" evidence="5">
    <location>
        <begin position="149"/>
        <end position="474"/>
    </location>
</feature>
<dbReference type="EMBL" id="FQNF01000014">
    <property type="protein sequence ID" value="SGZ38912.1"/>
    <property type="molecule type" value="Genomic_DNA"/>
</dbReference>
<evidence type="ECO:0000256" key="1">
    <source>
        <dbReference type="ARBA" id="ARBA00005575"/>
    </source>
</evidence>
<dbReference type="InterPro" id="IPR008984">
    <property type="entry name" value="SMAD_FHA_dom_sf"/>
</dbReference>
<evidence type="ECO:0000256" key="2">
    <source>
        <dbReference type="ARBA" id="ARBA00047899"/>
    </source>
</evidence>
<evidence type="ECO:0008006" key="8">
    <source>
        <dbReference type="Google" id="ProtNLM"/>
    </source>
</evidence>
<dbReference type="VEuPathDB" id="FungiDB:HGUI_01112"/>
<comment type="catalytic activity">
    <reaction evidence="3">
        <text>L-seryl-[protein] + ATP = O-phospho-L-seryl-[protein] + ADP + H(+)</text>
        <dbReference type="Rhea" id="RHEA:17989"/>
        <dbReference type="Rhea" id="RHEA-COMP:9863"/>
        <dbReference type="Rhea" id="RHEA-COMP:11604"/>
        <dbReference type="ChEBI" id="CHEBI:15378"/>
        <dbReference type="ChEBI" id="CHEBI:29999"/>
        <dbReference type="ChEBI" id="CHEBI:30616"/>
        <dbReference type="ChEBI" id="CHEBI:83421"/>
        <dbReference type="ChEBI" id="CHEBI:456216"/>
        <dbReference type="EC" id="2.7.11.1"/>
    </reaction>
</comment>
<dbReference type="PANTHER" id="PTHR44167:SF26">
    <property type="entry name" value="PROTEIN KINASE, PUTATIVE (AFU_ORTHOLOGUE AFUA_5G07950)-RELATED"/>
    <property type="match status" value="1"/>
</dbReference>
<dbReference type="InterPro" id="IPR008271">
    <property type="entry name" value="Ser/Thr_kinase_AS"/>
</dbReference>
<evidence type="ECO:0000256" key="3">
    <source>
        <dbReference type="ARBA" id="ARBA00048679"/>
    </source>
</evidence>
<evidence type="ECO:0000259" key="5">
    <source>
        <dbReference type="PROSITE" id="PS50011"/>
    </source>
</evidence>
<dbReference type="PANTHER" id="PTHR44167">
    <property type="entry name" value="OVARIAN-SPECIFIC SERINE/THREONINE-PROTEIN KINASE LOK-RELATED"/>
    <property type="match status" value="1"/>
</dbReference>
<keyword evidence="7" id="KW-1185">Reference proteome</keyword>
<dbReference type="GO" id="GO:0004674">
    <property type="term" value="F:protein serine/threonine kinase activity"/>
    <property type="evidence" value="ECO:0007669"/>
    <property type="project" value="UniProtKB-EC"/>
</dbReference>
<name>A0A1L0AXW1_9ASCO</name>
<dbReference type="GO" id="GO:0051598">
    <property type="term" value="P:meiotic recombination checkpoint signaling"/>
    <property type="evidence" value="ECO:0007669"/>
    <property type="project" value="TreeGrafter"/>
</dbReference>
<organism evidence="6 7">
    <name type="scientific">Hanseniaspora guilliermondii</name>
    <dbReference type="NCBI Taxonomy" id="56406"/>
    <lineage>
        <taxon>Eukaryota</taxon>
        <taxon>Fungi</taxon>
        <taxon>Dikarya</taxon>
        <taxon>Ascomycota</taxon>
        <taxon>Saccharomycotina</taxon>
        <taxon>Saccharomycetes</taxon>
        <taxon>Saccharomycodales</taxon>
        <taxon>Saccharomycodaceae</taxon>
        <taxon>Hanseniaspora</taxon>
    </lineage>
</organism>
<dbReference type="SUPFAM" id="SSF56112">
    <property type="entry name" value="Protein kinase-like (PK-like)"/>
    <property type="match status" value="1"/>
</dbReference>
<dbReference type="PROSITE" id="PS50006">
    <property type="entry name" value="FHA_DOMAIN"/>
    <property type="match status" value="1"/>
</dbReference>
<proteinExistence type="inferred from homology"/>
<dbReference type="InterPro" id="IPR011009">
    <property type="entry name" value="Kinase-like_dom_sf"/>
</dbReference>
<gene>
    <name evidence="6" type="ORF">HGUI_01112</name>
</gene>
<dbReference type="PROSITE" id="PS50011">
    <property type="entry name" value="PROTEIN_KINASE_DOM"/>
    <property type="match status" value="1"/>
</dbReference>
<dbReference type="Gene3D" id="1.10.510.10">
    <property type="entry name" value="Transferase(Phosphotransferase) domain 1"/>
    <property type="match status" value="1"/>
</dbReference>
<dbReference type="GO" id="GO:0005737">
    <property type="term" value="C:cytoplasm"/>
    <property type="evidence" value="ECO:0007669"/>
    <property type="project" value="TreeGrafter"/>
</dbReference>
<evidence type="ECO:0000313" key="6">
    <source>
        <dbReference type="EMBL" id="SGZ38912.1"/>
    </source>
</evidence>
<evidence type="ECO:0000313" key="7">
    <source>
        <dbReference type="Proteomes" id="UP000183365"/>
    </source>
</evidence>
<dbReference type="PROSITE" id="PS00108">
    <property type="entry name" value="PROTEIN_KINASE_ST"/>
    <property type="match status" value="1"/>
</dbReference>
<sequence>MYENKKLKKSLKIYRNKVYSCGRDIECTLPIQGNQYISSTHFKFWCTQFDSTYDPVVYVQDKSLNGTMILDTKNYCLKKIQKNKIEVIKNKTCLYFPHEVQTIDSIDKPVMMFEFITEKKKISNKEYDYEIDQLLEIIKEDNLFKQRWMFNNTFYGSGSFGVVCGCLDLKNNKNLNVCKIIKDTIVPLGNNDEQEFISIYKKKYGKTPLLLNKVKKERQIMQNLNHPNIVKYISCLTTEANNFDTSINENEFKKVNVLLFQEQAYGGDLFSYLLDAKKLVLRSLPEAESLLIVYQIMLALKYLHSRNLAHRDLKLDNILLETPEKLSRVMLTDFGIAKEKSSRMKTCIGTPEYSAPEVGNFHKNTMRDVIQNKISQGNRRIGYDTKCDIWSLGIIFYYLLTGQPFFEKKYEDDILKRFEKYTLDDLQEWIDSKISKIEDEYSISNECVLFLKKMITIDEEKRYDIDECFKNEYIINHKSSLESIYKGILYNSQYEDDMSNGNIPKRVKK</sequence>
<dbReference type="Proteomes" id="UP000183365">
    <property type="component" value="Unassembled WGS sequence"/>
</dbReference>